<evidence type="ECO:0000313" key="4">
    <source>
        <dbReference type="Proteomes" id="UP000466848"/>
    </source>
</evidence>
<accession>A0A858BYK2</accession>
<dbReference type="AlphaFoldDB" id="A0A858BYK2"/>
<keyword evidence="4" id="KW-1185">Reference proteome</keyword>
<keyword evidence="2" id="KW-0812">Transmembrane</keyword>
<feature type="transmembrane region" description="Helical" evidence="2">
    <location>
        <begin position="62"/>
        <end position="86"/>
    </location>
</feature>
<gene>
    <name evidence="3" type="ORF">Ami103574_10835</name>
</gene>
<dbReference type="EMBL" id="CP048649">
    <property type="protein sequence ID" value="QIB69784.1"/>
    <property type="molecule type" value="Genomic_DNA"/>
</dbReference>
<proteinExistence type="predicted"/>
<dbReference type="Proteomes" id="UP000466848">
    <property type="component" value="Chromosome"/>
</dbReference>
<dbReference type="KEGG" id="abut:Ami103574_10835"/>
<organism evidence="3 4">
    <name type="scientific">Aminipila butyrica</name>
    <dbReference type="NCBI Taxonomy" id="433296"/>
    <lineage>
        <taxon>Bacteria</taxon>
        <taxon>Bacillati</taxon>
        <taxon>Bacillota</taxon>
        <taxon>Clostridia</taxon>
        <taxon>Peptostreptococcales</taxon>
        <taxon>Anaerovoracaceae</taxon>
        <taxon>Aminipila</taxon>
    </lineage>
</organism>
<evidence type="ECO:0000256" key="2">
    <source>
        <dbReference type="SAM" id="Phobius"/>
    </source>
</evidence>
<dbReference type="RefSeq" id="WP_163067024.1">
    <property type="nucleotide sequence ID" value="NZ_CP048649.1"/>
</dbReference>
<feature type="compositionally biased region" description="Basic and acidic residues" evidence="1">
    <location>
        <begin position="99"/>
        <end position="118"/>
    </location>
</feature>
<sequence length="124" mass="14697">MEEFKKVEKHFQIPHNFKKNGRIFNLIEKEALTKSLVWVIPITILIFKFTPLRIDNKFFLEVLLAVPPVIAFCQGLDIIAIDILWFRKNKKVYYNLGKEKDNGDTRHFKSAYEREKRQQAATSK</sequence>
<evidence type="ECO:0000313" key="3">
    <source>
        <dbReference type="EMBL" id="QIB69784.1"/>
    </source>
</evidence>
<name>A0A858BYK2_9FIRM</name>
<keyword evidence="2" id="KW-0472">Membrane</keyword>
<protein>
    <submittedName>
        <fullName evidence="3">Uncharacterized protein</fullName>
    </submittedName>
</protein>
<evidence type="ECO:0000256" key="1">
    <source>
        <dbReference type="SAM" id="MobiDB-lite"/>
    </source>
</evidence>
<feature type="transmembrane region" description="Helical" evidence="2">
    <location>
        <begin position="31"/>
        <end position="50"/>
    </location>
</feature>
<feature type="region of interest" description="Disordered" evidence="1">
    <location>
        <begin position="99"/>
        <end position="124"/>
    </location>
</feature>
<keyword evidence="2" id="KW-1133">Transmembrane helix</keyword>
<reference evidence="3 4" key="1">
    <citation type="submission" date="2020-02" db="EMBL/GenBank/DDBJ databases">
        <authorList>
            <person name="Kim Y.B."/>
            <person name="Roh S.W."/>
        </authorList>
    </citation>
    <scope>NUCLEOTIDE SEQUENCE [LARGE SCALE GENOMIC DNA]</scope>
    <source>
        <strain evidence="3 4">DSM 103574</strain>
    </source>
</reference>